<feature type="region of interest" description="Disordered" evidence="1">
    <location>
        <begin position="82"/>
        <end position="135"/>
    </location>
</feature>
<comment type="caution">
    <text evidence="3">The sequence shown here is derived from an EMBL/GenBank/DDBJ whole genome shotgun (WGS) entry which is preliminary data.</text>
</comment>
<evidence type="ECO:0000313" key="3">
    <source>
        <dbReference type="EMBL" id="PFG34681.1"/>
    </source>
</evidence>
<keyword evidence="2" id="KW-1133">Transmembrane helix</keyword>
<reference evidence="3 4" key="1">
    <citation type="submission" date="2017-10" db="EMBL/GenBank/DDBJ databases">
        <title>Sequencing the genomes of 1000 actinobacteria strains.</title>
        <authorList>
            <person name="Klenk H.-P."/>
        </authorList>
    </citation>
    <scope>NUCLEOTIDE SEQUENCE [LARGE SCALE GENOMIC DNA]</scope>
    <source>
        <strain evidence="3 4">DSM 18966</strain>
    </source>
</reference>
<keyword evidence="2" id="KW-0812">Transmembrane</keyword>
<feature type="transmembrane region" description="Helical" evidence="2">
    <location>
        <begin position="26"/>
        <end position="49"/>
    </location>
</feature>
<sequence>MTRTGLHDAPVPHERPRSSDRERGSLHVMAIPMVLGLVLLAILLVTIVASGLSDRRTAVTAADAAALAAAGVLDDAVERTFEEARTAEPPEPEVTPDPVVTPDPGSEDPASPEPGTDETPAEEEPPPAPVPAPVWTLAGTSLGDVADLDVAYEAAERLATANGAELVDVQVDLERWLVYVEVRYETPLVDGGEERAHAVAVAEVRPTGGLCVSAGMIGVRVDGTCHTSRPQSGTALETPETSGYTSRVGLVL</sequence>
<dbReference type="Proteomes" id="UP000225548">
    <property type="component" value="Unassembled WGS sequence"/>
</dbReference>
<evidence type="ECO:0000256" key="2">
    <source>
        <dbReference type="SAM" id="Phobius"/>
    </source>
</evidence>
<proteinExistence type="predicted"/>
<protein>
    <recommendedName>
        <fullName evidence="5">Flp pilus-assembly TadE/G-like protein</fullName>
    </recommendedName>
</protein>
<evidence type="ECO:0008006" key="5">
    <source>
        <dbReference type="Google" id="ProtNLM"/>
    </source>
</evidence>
<keyword evidence="4" id="KW-1185">Reference proteome</keyword>
<feature type="compositionally biased region" description="Acidic residues" evidence="1">
    <location>
        <begin position="115"/>
        <end position="125"/>
    </location>
</feature>
<feature type="compositionally biased region" description="Pro residues" evidence="1">
    <location>
        <begin position="92"/>
        <end position="101"/>
    </location>
</feature>
<gene>
    <name evidence="3" type="ORF">ATL42_2601</name>
</gene>
<feature type="region of interest" description="Disordered" evidence="1">
    <location>
        <begin position="1"/>
        <end position="23"/>
    </location>
</feature>
<dbReference type="RefSeq" id="WP_098455680.1">
    <property type="nucleotide sequence ID" value="NZ_PDJG01000001.1"/>
</dbReference>
<dbReference type="AlphaFoldDB" id="A0A2A9E7Y8"/>
<keyword evidence="2" id="KW-0472">Membrane</keyword>
<accession>A0A2A9E7Y8</accession>
<feature type="compositionally biased region" description="Basic and acidic residues" evidence="1">
    <location>
        <begin position="10"/>
        <end position="23"/>
    </location>
</feature>
<evidence type="ECO:0000313" key="4">
    <source>
        <dbReference type="Proteomes" id="UP000225548"/>
    </source>
</evidence>
<organism evidence="3 4">
    <name type="scientific">Sanguibacter antarcticus</name>
    <dbReference type="NCBI Taxonomy" id="372484"/>
    <lineage>
        <taxon>Bacteria</taxon>
        <taxon>Bacillati</taxon>
        <taxon>Actinomycetota</taxon>
        <taxon>Actinomycetes</taxon>
        <taxon>Micrococcales</taxon>
        <taxon>Sanguibacteraceae</taxon>
        <taxon>Sanguibacter</taxon>
    </lineage>
</organism>
<dbReference type="EMBL" id="PDJG01000001">
    <property type="protein sequence ID" value="PFG34681.1"/>
    <property type="molecule type" value="Genomic_DNA"/>
</dbReference>
<name>A0A2A9E7Y8_9MICO</name>
<evidence type="ECO:0000256" key="1">
    <source>
        <dbReference type="SAM" id="MobiDB-lite"/>
    </source>
</evidence>